<accession>A0ACC2NFT5</accession>
<gene>
    <name evidence="1" type="ORF">QAD02_001281</name>
</gene>
<name>A0ACC2NFT5_9HYME</name>
<evidence type="ECO:0000313" key="1">
    <source>
        <dbReference type="EMBL" id="KAJ8670022.1"/>
    </source>
</evidence>
<organism evidence="1 2">
    <name type="scientific">Eretmocerus hayati</name>
    <dbReference type="NCBI Taxonomy" id="131215"/>
    <lineage>
        <taxon>Eukaryota</taxon>
        <taxon>Metazoa</taxon>
        <taxon>Ecdysozoa</taxon>
        <taxon>Arthropoda</taxon>
        <taxon>Hexapoda</taxon>
        <taxon>Insecta</taxon>
        <taxon>Pterygota</taxon>
        <taxon>Neoptera</taxon>
        <taxon>Endopterygota</taxon>
        <taxon>Hymenoptera</taxon>
        <taxon>Apocrita</taxon>
        <taxon>Proctotrupomorpha</taxon>
        <taxon>Chalcidoidea</taxon>
        <taxon>Aphelinidae</taxon>
        <taxon>Aphelininae</taxon>
        <taxon>Eretmocerus</taxon>
    </lineage>
</organism>
<comment type="caution">
    <text evidence="1">The sequence shown here is derived from an EMBL/GenBank/DDBJ whole genome shotgun (WGS) entry which is preliminary data.</text>
</comment>
<evidence type="ECO:0000313" key="2">
    <source>
        <dbReference type="Proteomes" id="UP001239111"/>
    </source>
</evidence>
<keyword evidence="2" id="KW-1185">Reference proteome</keyword>
<proteinExistence type="predicted"/>
<dbReference type="Proteomes" id="UP001239111">
    <property type="component" value="Chromosome 3"/>
</dbReference>
<protein>
    <submittedName>
        <fullName evidence="1">Uncharacterized protein</fullName>
    </submittedName>
</protein>
<reference evidence="1" key="1">
    <citation type="submission" date="2023-04" db="EMBL/GenBank/DDBJ databases">
        <title>A chromosome-level genome assembly of the parasitoid wasp Eretmocerus hayati.</title>
        <authorList>
            <person name="Zhong Y."/>
            <person name="Liu S."/>
            <person name="Liu Y."/>
        </authorList>
    </citation>
    <scope>NUCLEOTIDE SEQUENCE</scope>
    <source>
        <strain evidence="1">ZJU_SS_LIU_2023</strain>
    </source>
</reference>
<dbReference type="EMBL" id="CM056743">
    <property type="protein sequence ID" value="KAJ8670022.1"/>
    <property type="molecule type" value="Genomic_DNA"/>
</dbReference>
<sequence>MPPTRTPKASGRPKKRPGYFFSGSKSEKERGEIIDDSEGRNIASDLFKSLLEKYDPLIVSRIGKMFEKKKKKEQELLKSTNFAEKLVVSKHTKESGLAFYIEHRFTKRSYSELVKDYVARLQKKRAHNIYPSYRTIKEAMKECLPPQIQGSEKEVFAPLQQVANKTSERLCESIATEWSEEALKRVKLTFSGSFDGATGYSSSHQKCASPDDECNDVIQTIFVSSLTPLQLISESVTDSNTYTWLNSTPASYRYCRPLRVAFEKETKETISREYHRITSEIHRLQPHRFRMASGKDVKVTFECHLTMCYGECVNCILQLAPSERCSICERSTHEFGDKESSFYIEEGSKSSDLGFALVHAEMKMFEYLLHLSYQLEIEVSKVLQEYRDDFDAWRSVRIENVEEELGIKTVQVTQGRRITNTGNLARRCFKEPQKFAACLKLDECFIVDLADILILFKTKERVDYTLLEEHCWRVYWKHYELYPWAHMNVAIHELLMHGCRVAKKLPLPICYFSEDSQQAWHKFFRPNMVKYARQFSKAAQILDVYRRAMYQSDPLISNILLKQRSKHLEKGKIPQRLVRYILPRYIRSPCSDVIQCGADDSDDGSTTSDEDTDDLDSGDTDCQGKESIPPEQVFTDYRSVYTLRCRKFAKKELDECIRNASVALMGLAKYSNIFGKKYALDEVNTLMKNDAAIFVGALLLKFNFVTISMLTTARLPDPSERYKDSYSSESVGSDLILNPITLMALRGCVPNIQSCIVSGVKVGTFALQPIKKGTKLCLFGRGNIYDGTSKRERQAKYFKFYNSQCVCEAYTKNWPDILDDSNKLAAVYIPKSGPVAAKELRGEINAITAELRANDHKPNQPDHKLVRRIGELVPRIWEHFSLPAPETIRTVKLMIEIYQRSEYGNAVALIVTIFCKAYNEVGSIDLMQTQIESLEKIEDKYCGEIPREQLFTDYRSVYTSRCRKFNKQELDECIRNASVALMRLAKYSNIFGKKYAFNEAKKLMKNDAAIFVGALLLKFNLVTVSKLTQIYLPDPSGRCNDPNPSESVGLDLILNPTTLMASLGCVPNVHSCAASGVKVVTYALQPIKKGTKLYLYQPGTIYDGVPKLTRQARFFKNYNSQCVCEACTKNWSDILDDSNKLAVMNLSKSGPAVAKEFHDKIDAITAEFKAISDQKPNQPDIKLVRRIRELVSQIWEHFSLPAPVVTRAVKLMTQINVKFYSP</sequence>